<reference evidence="1 2" key="3">
    <citation type="journal article" date="2010" name="BMC Genomics">
        <title>Transcriptome sequencing and comparative analysis of cucumber flowers with different sex types.</title>
        <authorList>
            <person name="Guo S."/>
            <person name="Zheng Y."/>
            <person name="Joung J.G."/>
            <person name="Liu S."/>
            <person name="Zhang Z."/>
            <person name="Crasta O.R."/>
            <person name="Sobral B.W."/>
            <person name="Xu Y."/>
            <person name="Huang S."/>
            <person name="Fei Z."/>
        </authorList>
    </citation>
    <scope>NUCLEOTIDE SEQUENCE [LARGE SCALE GENOMIC DNA]</scope>
    <source>
        <strain evidence="2">cv. 9930</strain>
    </source>
</reference>
<organism evidence="1 2">
    <name type="scientific">Cucumis sativus</name>
    <name type="common">Cucumber</name>
    <dbReference type="NCBI Taxonomy" id="3659"/>
    <lineage>
        <taxon>Eukaryota</taxon>
        <taxon>Viridiplantae</taxon>
        <taxon>Streptophyta</taxon>
        <taxon>Embryophyta</taxon>
        <taxon>Tracheophyta</taxon>
        <taxon>Spermatophyta</taxon>
        <taxon>Magnoliopsida</taxon>
        <taxon>eudicotyledons</taxon>
        <taxon>Gunneridae</taxon>
        <taxon>Pentapetalae</taxon>
        <taxon>rosids</taxon>
        <taxon>fabids</taxon>
        <taxon>Cucurbitales</taxon>
        <taxon>Cucurbitaceae</taxon>
        <taxon>Benincaseae</taxon>
        <taxon>Cucumis</taxon>
    </lineage>
</organism>
<evidence type="ECO:0000313" key="2">
    <source>
        <dbReference type="Proteomes" id="UP000029981"/>
    </source>
</evidence>
<gene>
    <name evidence="1" type="ORF">Csa_2G028500</name>
</gene>
<evidence type="ECO:0000313" key="1">
    <source>
        <dbReference type="EMBL" id="KGN60938.1"/>
    </source>
</evidence>
<dbReference type="AlphaFoldDB" id="A0A0A0LGD8"/>
<sequence length="101" mass="10966">MIGKILGDALKTAGDARRTTRDIAGSVINAGGNFLDRASDIRRLGKKKIKGKVVLMRSNVLDFTEFHSTILDNIAELLGSGIVINLVSATEVDRDCKFSFQ</sequence>
<reference evidence="1 2" key="1">
    <citation type="journal article" date="2009" name="Nat. Genet.">
        <title>The genome of the cucumber, Cucumis sativus L.</title>
        <authorList>
            <person name="Huang S."/>
            <person name="Li R."/>
            <person name="Zhang Z."/>
            <person name="Li L."/>
            <person name="Gu X."/>
            <person name="Fan W."/>
            <person name="Lucas W.J."/>
            <person name="Wang X."/>
            <person name="Xie B."/>
            <person name="Ni P."/>
            <person name="Ren Y."/>
            <person name="Zhu H."/>
            <person name="Li J."/>
            <person name="Lin K."/>
            <person name="Jin W."/>
            <person name="Fei Z."/>
            <person name="Li G."/>
            <person name="Staub J."/>
            <person name="Kilian A."/>
            <person name="van der Vossen E.A."/>
            <person name="Wu Y."/>
            <person name="Guo J."/>
            <person name="He J."/>
            <person name="Jia Z."/>
            <person name="Ren Y."/>
            <person name="Tian G."/>
            <person name="Lu Y."/>
            <person name="Ruan J."/>
            <person name="Qian W."/>
            <person name="Wang M."/>
            <person name="Huang Q."/>
            <person name="Li B."/>
            <person name="Xuan Z."/>
            <person name="Cao J."/>
            <person name="Asan"/>
            <person name="Wu Z."/>
            <person name="Zhang J."/>
            <person name="Cai Q."/>
            <person name="Bai Y."/>
            <person name="Zhao B."/>
            <person name="Han Y."/>
            <person name="Li Y."/>
            <person name="Li X."/>
            <person name="Wang S."/>
            <person name="Shi Q."/>
            <person name="Liu S."/>
            <person name="Cho W.K."/>
            <person name="Kim J.Y."/>
            <person name="Xu Y."/>
            <person name="Heller-Uszynska K."/>
            <person name="Miao H."/>
            <person name="Cheng Z."/>
            <person name="Zhang S."/>
            <person name="Wu J."/>
            <person name="Yang Y."/>
            <person name="Kang H."/>
            <person name="Li M."/>
            <person name="Liang H."/>
            <person name="Ren X."/>
            <person name="Shi Z."/>
            <person name="Wen M."/>
            <person name="Jian M."/>
            <person name="Yang H."/>
            <person name="Zhang G."/>
            <person name="Yang Z."/>
            <person name="Chen R."/>
            <person name="Liu S."/>
            <person name="Li J."/>
            <person name="Ma L."/>
            <person name="Liu H."/>
            <person name="Zhou Y."/>
            <person name="Zhao J."/>
            <person name="Fang X."/>
            <person name="Li G."/>
            <person name="Fang L."/>
            <person name="Li Y."/>
            <person name="Liu D."/>
            <person name="Zheng H."/>
            <person name="Zhang Y."/>
            <person name="Qin N."/>
            <person name="Li Z."/>
            <person name="Yang G."/>
            <person name="Yang S."/>
            <person name="Bolund L."/>
            <person name="Kristiansen K."/>
            <person name="Zheng H."/>
            <person name="Li S."/>
            <person name="Zhang X."/>
            <person name="Yang H."/>
            <person name="Wang J."/>
            <person name="Sun R."/>
            <person name="Zhang B."/>
            <person name="Jiang S."/>
            <person name="Wang J."/>
            <person name="Du Y."/>
            <person name="Li S."/>
        </authorList>
    </citation>
    <scope>NUCLEOTIDE SEQUENCE [LARGE SCALE GENOMIC DNA]</scope>
    <source>
        <strain evidence="2">cv. 9930</strain>
    </source>
</reference>
<dbReference type="Gene3D" id="2.60.60.20">
    <property type="entry name" value="PLAT/LH2 domain"/>
    <property type="match status" value="1"/>
</dbReference>
<name>A0A0A0LGD8_CUCSA</name>
<reference evidence="1 2" key="4">
    <citation type="journal article" date="2011" name="BMC Genomics">
        <title>RNA-Seq improves annotation of protein-coding genes in the cucumber genome.</title>
        <authorList>
            <person name="Li Z."/>
            <person name="Zhang Z."/>
            <person name="Yan P."/>
            <person name="Huang S."/>
            <person name="Fei Z."/>
            <person name="Lin K."/>
        </authorList>
    </citation>
    <scope>NUCLEOTIDE SEQUENCE [LARGE SCALE GENOMIC DNA]</scope>
    <source>
        <strain evidence="2">cv. 9930</strain>
    </source>
</reference>
<proteinExistence type="predicted"/>
<dbReference type="Proteomes" id="UP000029981">
    <property type="component" value="Chromosome 2"/>
</dbReference>
<protein>
    <submittedName>
        <fullName evidence="1">Uncharacterized protein</fullName>
    </submittedName>
</protein>
<accession>A0A0A0LGD8</accession>
<dbReference type="Gramene" id="KGN60938">
    <property type="protein sequence ID" value="KGN60938"/>
    <property type="gene ID" value="Csa_2G028500"/>
</dbReference>
<dbReference type="STRING" id="3659.A0A0A0LGD8"/>
<dbReference type="EMBL" id="CM002923">
    <property type="protein sequence ID" value="KGN60938.1"/>
    <property type="molecule type" value="Genomic_DNA"/>
</dbReference>
<reference evidence="1 2" key="2">
    <citation type="journal article" date="2009" name="PLoS ONE">
        <title>An integrated genetic and cytogenetic map of the cucumber genome.</title>
        <authorList>
            <person name="Ren Y."/>
            <person name="Zhang Z."/>
            <person name="Liu J."/>
            <person name="Staub J.E."/>
            <person name="Han Y."/>
            <person name="Cheng Z."/>
            <person name="Li X."/>
            <person name="Lu J."/>
            <person name="Miao H."/>
            <person name="Kang H."/>
            <person name="Xie B."/>
            <person name="Gu X."/>
            <person name="Wang X."/>
            <person name="Du Y."/>
            <person name="Jin W."/>
            <person name="Huang S."/>
        </authorList>
    </citation>
    <scope>NUCLEOTIDE SEQUENCE [LARGE SCALE GENOMIC DNA]</scope>
    <source>
        <strain evidence="2">cv. 9930</strain>
    </source>
</reference>
<dbReference type="InterPro" id="IPR036392">
    <property type="entry name" value="PLAT/LH2_dom_sf"/>
</dbReference>
<keyword evidence="2" id="KW-1185">Reference proteome</keyword>
<dbReference type="SUPFAM" id="SSF49723">
    <property type="entry name" value="Lipase/lipooxygenase domain (PLAT/LH2 domain)"/>
    <property type="match status" value="1"/>
</dbReference>